<reference evidence="2 3" key="1">
    <citation type="submission" date="2018-01" db="EMBL/GenBank/DDBJ databases">
        <title>Genome sequence of a Cantenovulum-like bacteria.</title>
        <authorList>
            <person name="Tan W.R."/>
            <person name="Lau N.-S."/>
            <person name="Go F."/>
            <person name="Amirul A.-A.A."/>
        </authorList>
    </citation>
    <scope>NUCLEOTIDE SEQUENCE [LARGE SCALE GENOMIC DNA]</scope>
    <source>
        <strain evidence="2 3">CCB-QB4</strain>
    </source>
</reference>
<keyword evidence="1" id="KW-1133">Transmembrane helix</keyword>
<dbReference type="RefSeq" id="WP_108604069.1">
    <property type="nucleotide sequence ID" value="NZ_CP026604.1"/>
</dbReference>
<dbReference type="KEGG" id="cate:C2869_16930"/>
<accession>A0A2S0VUV6</accession>
<gene>
    <name evidence="2" type="ORF">C2869_16930</name>
</gene>
<feature type="transmembrane region" description="Helical" evidence="1">
    <location>
        <begin position="7"/>
        <end position="28"/>
    </location>
</feature>
<evidence type="ECO:0000313" key="2">
    <source>
        <dbReference type="EMBL" id="AWB68004.1"/>
    </source>
</evidence>
<keyword evidence="3" id="KW-1185">Reference proteome</keyword>
<evidence type="ECO:0008006" key="4">
    <source>
        <dbReference type="Google" id="ProtNLM"/>
    </source>
</evidence>
<dbReference type="AlphaFoldDB" id="A0A2S0VUV6"/>
<evidence type="ECO:0000256" key="1">
    <source>
        <dbReference type="SAM" id="Phobius"/>
    </source>
</evidence>
<dbReference type="Proteomes" id="UP000244441">
    <property type="component" value="Chromosome"/>
</dbReference>
<evidence type="ECO:0000313" key="3">
    <source>
        <dbReference type="Proteomes" id="UP000244441"/>
    </source>
</evidence>
<keyword evidence="1" id="KW-0472">Membrane</keyword>
<dbReference type="OrthoDB" id="6303068at2"/>
<protein>
    <recommendedName>
        <fullName evidence="4">Mce/MlaD domain-containing protein</fullName>
    </recommendedName>
</protein>
<keyword evidence="1" id="KW-0812">Transmembrane</keyword>
<name>A0A2S0VUV6_9ALTE</name>
<organism evidence="2 3">
    <name type="scientific">Saccharobesus litoralis</name>
    <dbReference type="NCBI Taxonomy" id="2172099"/>
    <lineage>
        <taxon>Bacteria</taxon>
        <taxon>Pseudomonadati</taxon>
        <taxon>Pseudomonadota</taxon>
        <taxon>Gammaproteobacteria</taxon>
        <taxon>Alteromonadales</taxon>
        <taxon>Alteromonadaceae</taxon>
        <taxon>Saccharobesus</taxon>
    </lineage>
</organism>
<dbReference type="EMBL" id="CP026604">
    <property type="protein sequence ID" value="AWB68004.1"/>
    <property type="molecule type" value="Genomic_DNA"/>
</dbReference>
<sequence length="329" mass="36618">MRPSNRVVNLFILTGISLFVALFVAVSIKSKVFSQKIYYYTEMADAFGLVGEPLLTFKGVDIGRFTEFDFDQQNNIKAKFFVYEKYQHLVTHGSVLVRNQNVLLTDVATFKLLQTQSNTGLIEANQLVPFHTSPLGRVYLAQSEQALETDKLAALLADIKLLVGELRVGNNETTVGLPQMITQLTHVLAESKQFITQLNQQNTIENLNQTIGQAQAVMNQLSASVTKVDSTLTSVDQLLAVYQQPNKIIEQATGGKLPEVLESAEQNLQYVEGILQQVHAERQHIGLLMLQSNKALQELNKTLKAVKSNPLLKSAFPVESFEPQIEVSQ</sequence>
<proteinExistence type="predicted"/>